<gene>
    <name evidence="1" type="ORF">TTAC_LOCUS9123</name>
</gene>
<dbReference type="AlphaFoldDB" id="A0A0R3X6K1"/>
<evidence type="ECO:0000313" key="1">
    <source>
        <dbReference type="EMBL" id="VDM33847.1"/>
    </source>
</evidence>
<accession>A0A0R3X6K1</accession>
<keyword evidence="2" id="KW-1185">Reference proteome</keyword>
<evidence type="ECO:0000313" key="3">
    <source>
        <dbReference type="WBParaSite" id="TTAC_0000913801-mRNA-1"/>
    </source>
</evidence>
<organism evidence="3">
    <name type="scientific">Hydatigena taeniaeformis</name>
    <name type="common">Feline tapeworm</name>
    <name type="synonym">Taenia taeniaeformis</name>
    <dbReference type="NCBI Taxonomy" id="6205"/>
    <lineage>
        <taxon>Eukaryota</taxon>
        <taxon>Metazoa</taxon>
        <taxon>Spiralia</taxon>
        <taxon>Lophotrochozoa</taxon>
        <taxon>Platyhelminthes</taxon>
        <taxon>Cestoda</taxon>
        <taxon>Eucestoda</taxon>
        <taxon>Cyclophyllidea</taxon>
        <taxon>Taeniidae</taxon>
        <taxon>Hydatigera</taxon>
    </lineage>
</organism>
<dbReference type="EMBL" id="UYWX01020687">
    <property type="protein sequence ID" value="VDM33847.1"/>
    <property type="molecule type" value="Genomic_DNA"/>
</dbReference>
<protein>
    <submittedName>
        <fullName evidence="3">Selenoprotein O</fullName>
    </submittedName>
</protein>
<evidence type="ECO:0000313" key="2">
    <source>
        <dbReference type="Proteomes" id="UP000274429"/>
    </source>
</evidence>
<reference evidence="3" key="1">
    <citation type="submission" date="2017-02" db="UniProtKB">
        <authorList>
            <consortium name="WormBaseParasite"/>
        </authorList>
    </citation>
    <scope>IDENTIFICATION</scope>
</reference>
<dbReference type="WBParaSite" id="TTAC_0000913801-mRNA-1">
    <property type="protein sequence ID" value="TTAC_0000913801-mRNA-1"/>
    <property type="gene ID" value="TTAC_0000913801"/>
</dbReference>
<name>A0A0R3X6K1_HYDTA</name>
<proteinExistence type="predicted"/>
<dbReference type="OrthoDB" id="6248775at2759"/>
<dbReference type="Proteomes" id="UP000274429">
    <property type="component" value="Unassembled WGS sequence"/>
</dbReference>
<sequence>MDSSQEGPIGNMESDVAFSLKSVPSSKVSYRVAHIDIVPSTFFITPKVDQYLRLCAKNLSEFISKEFPDISVSVTYLQGTHDRRSSDIVKFQVFSNPIWWKCLPPFNVQDRYSAFIKGGEEMSPFGCTWRSILKIRRLFESLRSRLAVIPCLHLGLCPADDQRFNEHQSEACHQSNNWPLNLRLGVSTLNSKAKSLLATPPSLFWAFAVALEFYCLQSKGQKDQGSNTNLTEETVGVLENWMNFMTYGTLFKEDSERYSYINKNLLRTTTSSAQCTSLWPSPLAIVVECFGMEDPVQSTDEVDEQLSTLETAWCNAVQNSIMKGHAIVLREVDIDQMKEAVAHKVIETCKMRLT</sequence>
<reference evidence="1 2" key="2">
    <citation type="submission" date="2018-11" db="EMBL/GenBank/DDBJ databases">
        <authorList>
            <consortium name="Pathogen Informatics"/>
        </authorList>
    </citation>
    <scope>NUCLEOTIDE SEQUENCE [LARGE SCALE GENOMIC DNA]</scope>
</reference>